<evidence type="ECO:0000313" key="2">
    <source>
        <dbReference type="Proteomes" id="UP001060215"/>
    </source>
</evidence>
<dbReference type="Proteomes" id="UP001060215">
    <property type="component" value="Chromosome 4"/>
</dbReference>
<sequence>MVIFSDLHVISDQNISKICKVTILTTKQCSLYCCNGLGCFCFNFHQGDNVPPPLTSFEATGFPSELLRELCCLEQDVVGLNKALLIGHEVGFKGATYKALLTVVEFALALQEAGCFFVVLKCVLAPVAVVAATTSAF</sequence>
<organism evidence="1 2">
    <name type="scientific">Camellia lanceoleosa</name>
    <dbReference type="NCBI Taxonomy" id="1840588"/>
    <lineage>
        <taxon>Eukaryota</taxon>
        <taxon>Viridiplantae</taxon>
        <taxon>Streptophyta</taxon>
        <taxon>Embryophyta</taxon>
        <taxon>Tracheophyta</taxon>
        <taxon>Spermatophyta</taxon>
        <taxon>Magnoliopsida</taxon>
        <taxon>eudicotyledons</taxon>
        <taxon>Gunneridae</taxon>
        <taxon>Pentapetalae</taxon>
        <taxon>asterids</taxon>
        <taxon>Ericales</taxon>
        <taxon>Theaceae</taxon>
        <taxon>Camellia</taxon>
    </lineage>
</organism>
<name>A0ACC0HRB7_9ERIC</name>
<keyword evidence="2" id="KW-1185">Reference proteome</keyword>
<proteinExistence type="predicted"/>
<accession>A0ACC0HRB7</accession>
<reference evidence="1 2" key="1">
    <citation type="journal article" date="2022" name="Plant J.">
        <title>Chromosome-level genome of Camellia lanceoleosa provides a valuable resource for understanding genome evolution and self-incompatibility.</title>
        <authorList>
            <person name="Gong W."/>
            <person name="Xiao S."/>
            <person name="Wang L."/>
            <person name="Liao Z."/>
            <person name="Chang Y."/>
            <person name="Mo W."/>
            <person name="Hu G."/>
            <person name="Li W."/>
            <person name="Zhao G."/>
            <person name="Zhu H."/>
            <person name="Hu X."/>
            <person name="Ji K."/>
            <person name="Xiang X."/>
            <person name="Song Q."/>
            <person name="Yuan D."/>
            <person name="Jin S."/>
            <person name="Zhang L."/>
        </authorList>
    </citation>
    <scope>NUCLEOTIDE SEQUENCE [LARGE SCALE GENOMIC DNA]</scope>
    <source>
        <strain evidence="1">SQ_2022a</strain>
    </source>
</reference>
<evidence type="ECO:0000313" key="1">
    <source>
        <dbReference type="EMBL" id="KAI8014531.1"/>
    </source>
</evidence>
<comment type="caution">
    <text evidence="1">The sequence shown here is derived from an EMBL/GenBank/DDBJ whole genome shotgun (WGS) entry which is preliminary data.</text>
</comment>
<gene>
    <name evidence="1" type="ORF">LOK49_LG05G02359</name>
</gene>
<dbReference type="EMBL" id="CM045761">
    <property type="protein sequence ID" value="KAI8014531.1"/>
    <property type="molecule type" value="Genomic_DNA"/>
</dbReference>
<protein>
    <submittedName>
        <fullName evidence="1">Uncharacterized protein</fullName>
    </submittedName>
</protein>